<dbReference type="SUPFAM" id="SSF52172">
    <property type="entry name" value="CheY-like"/>
    <property type="match status" value="1"/>
</dbReference>
<evidence type="ECO:0000256" key="4">
    <source>
        <dbReference type="ARBA" id="ARBA00023125"/>
    </source>
</evidence>
<keyword evidence="3" id="KW-0805">Transcription regulation</keyword>
<dbReference type="PANTHER" id="PTHR48111">
    <property type="entry name" value="REGULATOR OF RPOS"/>
    <property type="match status" value="1"/>
</dbReference>
<dbReference type="AlphaFoldDB" id="A0A346NQV1"/>
<dbReference type="SUPFAM" id="SSF46894">
    <property type="entry name" value="C-terminal effector domain of the bipartite response regulators"/>
    <property type="match status" value="1"/>
</dbReference>
<gene>
    <name evidence="10" type="ORF">D0Y50_17010</name>
</gene>
<feature type="modified residue" description="4-aspartylphosphate" evidence="6">
    <location>
        <position position="51"/>
    </location>
</feature>
<dbReference type="CDD" id="cd17624">
    <property type="entry name" value="REC_OmpR_PmrA-like"/>
    <property type="match status" value="1"/>
</dbReference>
<dbReference type="GO" id="GO:0000156">
    <property type="term" value="F:phosphorelay response regulator activity"/>
    <property type="evidence" value="ECO:0007669"/>
    <property type="project" value="TreeGrafter"/>
</dbReference>
<dbReference type="FunFam" id="3.40.50.2300:FF:000002">
    <property type="entry name" value="DNA-binding response regulator PhoP"/>
    <property type="match status" value="1"/>
</dbReference>
<name>A0A346NQV1_9ALTE</name>
<dbReference type="InterPro" id="IPR001789">
    <property type="entry name" value="Sig_transdc_resp-reg_receiver"/>
</dbReference>
<evidence type="ECO:0000259" key="9">
    <source>
        <dbReference type="PROSITE" id="PS51755"/>
    </source>
</evidence>
<dbReference type="PROSITE" id="PS50110">
    <property type="entry name" value="RESPONSE_REGULATORY"/>
    <property type="match status" value="1"/>
</dbReference>
<evidence type="ECO:0000256" key="6">
    <source>
        <dbReference type="PROSITE-ProRule" id="PRU00169"/>
    </source>
</evidence>
<evidence type="ECO:0000313" key="10">
    <source>
        <dbReference type="EMBL" id="AXR07908.1"/>
    </source>
</evidence>
<dbReference type="PANTHER" id="PTHR48111:SF67">
    <property type="entry name" value="TRANSCRIPTIONAL REGULATORY PROTEIN TCTD"/>
    <property type="match status" value="1"/>
</dbReference>
<dbReference type="Pfam" id="PF00072">
    <property type="entry name" value="Response_reg"/>
    <property type="match status" value="1"/>
</dbReference>
<dbReference type="GO" id="GO:0000976">
    <property type="term" value="F:transcription cis-regulatory region binding"/>
    <property type="evidence" value="ECO:0007669"/>
    <property type="project" value="TreeGrafter"/>
</dbReference>
<evidence type="ECO:0000256" key="7">
    <source>
        <dbReference type="PROSITE-ProRule" id="PRU01091"/>
    </source>
</evidence>
<reference evidence="10 11" key="1">
    <citation type="submission" date="2018-08" db="EMBL/GenBank/DDBJ databases">
        <title>Salinimonas sediminis sp. nov., a piezophilic bacterium isolated from a deep-sea sediment sample from the New Britain Trench.</title>
        <authorList>
            <person name="Cao J."/>
        </authorList>
    </citation>
    <scope>NUCLEOTIDE SEQUENCE [LARGE SCALE GENOMIC DNA]</scope>
    <source>
        <strain evidence="10 11">N102</strain>
    </source>
</reference>
<proteinExistence type="predicted"/>
<dbReference type="InterPro" id="IPR039420">
    <property type="entry name" value="WalR-like"/>
</dbReference>
<dbReference type="InterPro" id="IPR011006">
    <property type="entry name" value="CheY-like_superfamily"/>
</dbReference>
<organism evidence="10 11">
    <name type="scientific">Salinimonas sediminis</name>
    <dbReference type="NCBI Taxonomy" id="2303538"/>
    <lineage>
        <taxon>Bacteria</taxon>
        <taxon>Pseudomonadati</taxon>
        <taxon>Pseudomonadota</taxon>
        <taxon>Gammaproteobacteria</taxon>
        <taxon>Alteromonadales</taxon>
        <taxon>Alteromonadaceae</taxon>
        <taxon>Alteromonas/Salinimonas group</taxon>
        <taxon>Salinimonas</taxon>
    </lineage>
</organism>
<dbReference type="GO" id="GO:0006355">
    <property type="term" value="P:regulation of DNA-templated transcription"/>
    <property type="evidence" value="ECO:0007669"/>
    <property type="project" value="InterPro"/>
</dbReference>
<dbReference type="Proteomes" id="UP000262073">
    <property type="component" value="Chromosome"/>
</dbReference>
<keyword evidence="11" id="KW-1185">Reference proteome</keyword>
<dbReference type="Pfam" id="PF00486">
    <property type="entry name" value="Trans_reg_C"/>
    <property type="match status" value="1"/>
</dbReference>
<dbReference type="Gene3D" id="6.10.250.690">
    <property type="match status" value="1"/>
</dbReference>
<feature type="domain" description="OmpR/PhoB-type" evidence="9">
    <location>
        <begin position="124"/>
        <end position="218"/>
    </location>
</feature>
<keyword evidence="5" id="KW-0804">Transcription</keyword>
<dbReference type="EMBL" id="CP031769">
    <property type="protein sequence ID" value="AXR07908.1"/>
    <property type="molecule type" value="Genomic_DNA"/>
</dbReference>
<feature type="domain" description="Response regulatory" evidence="8">
    <location>
        <begin position="2"/>
        <end position="116"/>
    </location>
</feature>
<feature type="DNA-binding region" description="OmpR/PhoB-type" evidence="7">
    <location>
        <begin position="124"/>
        <end position="218"/>
    </location>
</feature>
<dbReference type="CDD" id="cd00383">
    <property type="entry name" value="trans_reg_C"/>
    <property type="match status" value="1"/>
</dbReference>
<dbReference type="PROSITE" id="PS51755">
    <property type="entry name" value="OMPR_PHOB"/>
    <property type="match status" value="1"/>
</dbReference>
<dbReference type="GO" id="GO:0032993">
    <property type="term" value="C:protein-DNA complex"/>
    <property type="evidence" value="ECO:0007669"/>
    <property type="project" value="TreeGrafter"/>
</dbReference>
<sequence>MRILLVEDDKPLSNALKVSLRKANYTVDCVYDGASAISTLRPSQNDIVILDLGLPDQDGLIVLKSIRKTNPVLPVLILTARDKTSDKISGLDAGADDYLPKPFEIDELLARLRVLERRLGTSSESVITVQNVSLDTKHHTLTIDSDIVHLPRRELMLLKALIENAGRILSKHQLESKLYEWGEEVSSNTIEVHISNLRKKMPENFIRTIRGVGYCISCTSSDLI</sequence>
<dbReference type="SMART" id="SM00448">
    <property type="entry name" value="REC"/>
    <property type="match status" value="1"/>
</dbReference>
<evidence type="ECO:0000259" key="8">
    <source>
        <dbReference type="PROSITE" id="PS50110"/>
    </source>
</evidence>
<dbReference type="GO" id="GO:0005829">
    <property type="term" value="C:cytosol"/>
    <property type="evidence" value="ECO:0007669"/>
    <property type="project" value="TreeGrafter"/>
</dbReference>
<protein>
    <submittedName>
        <fullName evidence="10">DNA-binding response regulator</fullName>
    </submittedName>
</protein>
<evidence type="ECO:0000256" key="3">
    <source>
        <dbReference type="ARBA" id="ARBA00023015"/>
    </source>
</evidence>
<evidence type="ECO:0000256" key="5">
    <source>
        <dbReference type="ARBA" id="ARBA00023163"/>
    </source>
</evidence>
<dbReference type="OrthoDB" id="9802426at2"/>
<evidence type="ECO:0000256" key="2">
    <source>
        <dbReference type="ARBA" id="ARBA00023012"/>
    </source>
</evidence>
<dbReference type="InterPro" id="IPR016032">
    <property type="entry name" value="Sig_transdc_resp-reg_C-effctor"/>
</dbReference>
<dbReference type="RefSeq" id="WP_117318155.1">
    <property type="nucleotide sequence ID" value="NZ_CP031769.1"/>
</dbReference>
<dbReference type="InterPro" id="IPR001867">
    <property type="entry name" value="OmpR/PhoB-type_DNA-bd"/>
</dbReference>
<accession>A0A346NQV1</accession>
<dbReference type="Gene3D" id="3.40.50.2300">
    <property type="match status" value="1"/>
</dbReference>
<keyword evidence="2" id="KW-0902">Two-component regulatory system</keyword>
<keyword evidence="4 7" id="KW-0238">DNA-binding</keyword>
<dbReference type="KEGG" id="salm:D0Y50_17010"/>
<evidence type="ECO:0000256" key="1">
    <source>
        <dbReference type="ARBA" id="ARBA00022553"/>
    </source>
</evidence>
<dbReference type="SMART" id="SM00862">
    <property type="entry name" value="Trans_reg_C"/>
    <property type="match status" value="1"/>
</dbReference>
<dbReference type="Gene3D" id="1.10.10.10">
    <property type="entry name" value="Winged helix-like DNA-binding domain superfamily/Winged helix DNA-binding domain"/>
    <property type="match status" value="1"/>
</dbReference>
<evidence type="ECO:0000313" key="11">
    <source>
        <dbReference type="Proteomes" id="UP000262073"/>
    </source>
</evidence>
<keyword evidence="1 6" id="KW-0597">Phosphoprotein</keyword>
<dbReference type="InterPro" id="IPR036388">
    <property type="entry name" value="WH-like_DNA-bd_sf"/>
</dbReference>